<evidence type="ECO:0000259" key="9">
    <source>
        <dbReference type="Pfam" id="PF24779"/>
    </source>
</evidence>
<protein>
    <recommendedName>
        <fullName evidence="7">rRNA-processing protein UTP23 homolog</fullName>
    </recommendedName>
</protein>
<keyword evidence="4" id="KW-0539">Nucleus</keyword>
<feature type="region of interest" description="Disordered" evidence="8">
    <location>
        <begin position="277"/>
        <end position="296"/>
    </location>
</feature>
<reference evidence="10" key="3">
    <citation type="submission" date="2025-09" db="UniProtKB">
        <authorList>
            <consortium name="Ensembl"/>
        </authorList>
    </citation>
    <scope>IDENTIFICATION</scope>
    <source>
        <strain evidence="10">Hereford</strain>
    </source>
</reference>
<feature type="region of interest" description="Disordered" evidence="8">
    <location>
        <begin position="177"/>
        <end position="242"/>
    </location>
</feature>
<comment type="similarity">
    <text evidence="6">Belongs to the UTP23/FCF1 family. UTP23 subfamily.</text>
</comment>
<dbReference type="GO" id="GO:0003730">
    <property type="term" value="F:mRNA 3'-UTR binding"/>
    <property type="evidence" value="ECO:0007669"/>
    <property type="project" value="Ensembl"/>
</dbReference>
<dbReference type="GeneTree" id="ENSGT00940000153117"/>
<feature type="compositionally biased region" description="Basic and acidic residues" evidence="8">
    <location>
        <begin position="177"/>
        <end position="190"/>
    </location>
</feature>
<organism evidence="10 11">
    <name type="scientific">Bos taurus</name>
    <name type="common">Bovine</name>
    <dbReference type="NCBI Taxonomy" id="9913"/>
    <lineage>
        <taxon>Eukaryota</taxon>
        <taxon>Metazoa</taxon>
        <taxon>Chordata</taxon>
        <taxon>Craniata</taxon>
        <taxon>Vertebrata</taxon>
        <taxon>Euteleostomi</taxon>
        <taxon>Mammalia</taxon>
        <taxon>Eutheria</taxon>
        <taxon>Laurasiatheria</taxon>
        <taxon>Artiodactyla</taxon>
        <taxon>Ruminantia</taxon>
        <taxon>Pecora</taxon>
        <taxon>Bovidae</taxon>
        <taxon>Bovinae</taxon>
        <taxon>Bos</taxon>
    </lineage>
</organism>
<dbReference type="InterPro" id="IPR057776">
    <property type="entry name" value="UTP23_sensor"/>
</dbReference>
<evidence type="ECO:0000256" key="5">
    <source>
        <dbReference type="ARBA" id="ARBA00037300"/>
    </source>
</evidence>
<evidence type="ECO:0000313" key="11">
    <source>
        <dbReference type="Proteomes" id="UP000009136"/>
    </source>
</evidence>
<dbReference type="GO" id="GO:0048027">
    <property type="term" value="F:mRNA 5'-UTR binding"/>
    <property type="evidence" value="ECO:0007669"/>
    <property type="project" value="Ensembl"/>
</dbReference>
<evidence type="ECO:0000256" key="6">
    <source>
        <dbReference type="ARBA" id="ARBA00038503"/>
    </source>
</evidence>
<evidence type="ECO:0000256" key="1">
    <source>
        <dbReference type="ARBA" id="ARBA00004604"/>
    </source>
</evidence>
<feature type="compositionally biased region" description="Basic residues" evidence="8">
    <location>
        <begin position="224"/>
        <end position="233"/>
    </location>
</feature>
<sequence length="296" mass="33950">MKITRQKHAKKHLGFFRNNFGVREPYQILLDGTFCQAALRGRIQLREQLPRYLMAETQLCTTRCVLKELETLGKDLYGAKLIAQKCQVRNCPHFKNAVSGSECLLSMVEDGNPHHYFLATQDQNLSMKVKKKPGIPLMFIIQNTIVLDKPSPKTIAFVKAVESGQLVSVHEKQSIRQLKEEQGLVKDPEQRRRKKRKKVSGPNPLSCLKKKKKTQDTNSSASEKKRKRKRIRNRSTSEVLSEKQNAEGHLLFIHHEACHLQEIKVVEWTERGPIVSTNDSIHMPPPFTPWGGRKTN</sequence>
<dbReference type="SUPFAM" id="SSF88723">
    <property type="entry name" value="PIN domain-like"/>
    <property type="match status" value="1"/>
</dbReference>
<dbReference type="InterPro" id="IPR006984">
    <property type="entry name" value="Fcf1/UTP23"/>
</dbReference>
<evidence type="ECO:0000256" key="4">
    <source>
        <dbReference type="ARBA" id="ARBA00023242"/>
    </source>
</evidence>
<dbReference type="InterPro" id="IPR029060">
    <property type="entry name" value="PIN-like_dom_sf"/>
</dbReference>
<gene>
    <name evidence="10" type="primary">UTP23</name>
</gene>
<name>A0AAA9TKN6_BOVIN</name>
<reference evidence="10" key="1">
    <citation type="submission" date="2018-03" db="EMBL/GenBank/DDBJ databases">
        <title>ARS-UCD1.2.</title>
        <authorList>
            <person name="Rosen B.D."/>
            <person name="Bickhart D.M."/>
            <person name="Koren S."/>
            <person name="Schnabel R.D."/>
            <person name="Hall R."/>
            <person name="Zimin A."/>
            <person name="Dreischer C."/>
            <person name="Schultheiss S."/>
            <person name="Schroeder S.G."/>
            <person name="Elsik C.G."/>
            <person name="Couldrey C."/>
            <person name="Liu G.E."/>
            <person name="Van Tassell C.P."/>
            <person name="Phillippy A.M."/>
            <person name="Smith T.P.L."/>
            <person name="Medrano J.F."/>
        </authorList>
    </citation>
    <scope>NUCLEOTIDE SEQUENCE [LARGE SCALE GENOMIC DNA]</scope>
    <source>
        <strain evidence="10">Hereford</strain>
    </source>
</reference>
<evidence type="ECO:0000313" key="10">
    <source>
        <dbReference type="Ensembl" id="ENSBTAP00000097512.1"/>
    </source>
</evidence>
<dbReference type="Pfam" id="PF04900">
    <property type="entry name" value="Fcf1"/>
    <property type="match status" value="1"/>
</dbReference>
<evidence type="ECO:0000256" key="2">
    <source>
        <dbReference type="ARBA" id="ARBA00022517"/>
    </source>
</evidence>
<dbReference type="AlphaFoldDB" id="A0AAA9TKN6"/>
<accession>A0AAA9TKN6</accession>
<dbReference type="CDD" id="cd09866">
    <property type="entry name" value="PIN_Fcf1-Utp23-H"/>
    <property type="match status" value="1"/>
</dbReference>
<keyword evidence="2" id="KW-0690">Ribosome biogenesis</keyword>
<evidence type="ECO:0000256" key="3">
    <source>
        <dbReference type="ARBA" id="ARBA00022552"/>
    </source>
</evidence>
<keyword evidence="11" id="KW-1185">Reference proteome</keyword>
<comment type="function">
    <text evidence="5">Involved in rRNA-processing and ribosome biogenesis.</text>
</comment>
<dbReference type="Pfam" id="PF24779">
    <property type="entry name" value="UTP23_sensor"/>
    <property type="match status" value="1"/>
</dbReference>
<feature type="domain" description="UTP23 sensor motif region" evidence="9">
    <location>
        <begin position="193"/>
        <end position="212"/>
    </location>
</feature>
<dbReference type="GO" id="GO:0000480">
    <property type="term" value="P:endonucleolytic cleavage in 5'-ETS of tricistronic rRNA transcript (SSU-rRNA, 5.8S rRNA, LSU-rRNA)"/>
    <property type="evidence" value="ECO:0007669"/>
    <property type="project" value="Ensembl"/>
</dbReference>
<evidence type="ECO:0000256" key="8">
    <source>
        <dbReference type="SAM" id="MobiDB-lite"/>
    </source>
</evidence>
<dbReference type="FunFam" id="3.40.50.1010:FF:000006">
    <property type="entry name" value="rRNA-processing protein UTP23 homolog"/>
    <property type="match status" value="1"/>
</dbReference>
<dbReference type="PANTHER" id="PTHR12416">
    <property type="entry name" value="RRNA-PROCESSING PROTEIN UTP23 HOMOLOG"/>
    <property type="match status" value="1"/>
</dbReference>
<comment type="subcellular location">
    <subcellularLocation>
        <location evidence="1">Nucleus</location>
        <location evidence="1">Nucleolus</location>
    </subcellularLocation>
</comment>
<evidence type="ECO:0000256" key="7">
    <source>
        <dbReference type="ARBA" id="ARBA00071400"/>
    </source>
</evidence>
<proteinExistence type="inferred from homology"/>
<keyword evidence="3" id="KW-0698">rRNA processing</keyword>
<dbReference type="Gene3D" id="3.40.50.1010">
    <property type="entry name" value="5'-nuclease"/>
    <property type="match status" value="1"/>
</dbReference>
<dbReference type="GO" id="GO:0032040">
    <property type="term" value="C:small-subunit processome"/>
    <property type="evidence" value="ECO:0007669"/>
    <property type="project" value="InterPro"/>
</dbReference>
<dbReference type="Proteomes" id="UP000009136">
    <property type="component" value="Chromosome 14"/>
</dbReference>
<reference evidence="10" key="2">
    <citation type="submission" date="2025-08" db="UniProtKB">
        <authorList>
            <consortium name="Ensembl"/>
        </authorList>
    </citation>
    <scope>IDENTIFICATION</scope>
    <source>
        <strain evidence="10">Hereford</strain>
    </source>
</reference>
<dbReference type="Ensembl" id="ENSBTAT00000119196.1">
    <property type="protein sequence ID" value="ENSBTAP00000097512.1"/>
    <property type="gene ID" value="ENSBTAG00000040422.5"/>
</dbReference>